<dbReference type="InterPro" id="IPR003439">
    <property type="entry name" value="ABC_transporter-like_ATP-bd"/>
</dbReference>
<dbReference type="RefSeq" id="WP_136891570.1">
    <property type="nucleotide sequence ID" value="NZ_CP034413.3"/>
</dbReference>
<proteinExistence type="predicted"/>
<evidence type="ECO:0000313" key="4">
    <source>
        <dbReference type="EMBL" id="QCI60338.1"/>
    </source>
</evidence>
<dbReference type="GO" id="GO:0016887">
    <property type="term" value="F:ATP hydrolysis activity"/>
    <property type="evidence" value="ECO:0007669"/>
    <property type="project" value="InterPro"/>
</dbReference>
<gene>
    <name evidence="4" type="ORF">EIO64_14870</name>
</gene>
<evidence type="ECO:0000259" key="3">
    <source>
        <dbReference type="PROSITE" id="PS50893"/>
    </source>
</evidence>
<name>A0A4D7AS26_9FIRM</name>
<dbReference type="Pfam" id="PF00005">
    <property type="entry name" value="ABC_tran"/>
    <property type="match status" value="1"/>
</dbReference>
<dbReference type="InterPro" id="IPR027417">
    <property type="entry name" value="P-loop_NTPase"/>
</dbReference>
<dbReference type="KEGG" id="obj:EIO64_14870"/>
<dbReference type="AlphaFoldDB" id="A0A4D7AS26"/>
<dbReference type="EMBL" id="CP034413">
    <property type="protein sequence ID" value="QCI60338.1"/>
    <property type="molecule type" value="Genomic_DNA"/>
</dbReference>
<dbReference type="PANTHER" id="PTHR43514">
    <property type="entry name" value="ABC TRANSPORTER I FAMILY MEMBER 10"/>
    <property type="match status" value="1"/>
</dbReference>
<dbReference type="PANTHER" id="PTHR43514:SF1">
    <property type="entry name" value="SULFATE_THIOSULFATE IMPORT ATP-BINDING PROTEIN CYSA"/>
    <property type="match status" value="1"/>
</dbReference>
<dbReference type="PROSITE" id="PS50893">
    <property type="entry name" value="ABC_TRANSPORTER_2"/>
    <property type="match status" value="1"/>
</dbReference>
<protein>
    <submittedName>
        <fullName evidence="4">ATP-binding cassette domain-containing protein</fullName>
    </submittedName>
</protein>
<dbReference type="InterPro" id="IPR003593">
    <property type="entry name" value="AAA+_ATPase"/>
</dbReference>
<dbReference type="InterPro" id="IPR050334">
    <property type="entry name" value="Molybdenum_import_ModC"/>
</dbReference>
<evidence type="ECO:0000256" key="2">
    <source>
        <dbReference type="ARBA" id="ARBA00022840"/>
    </source>
</evidence>
<evidence type="ECO:0000256" key="1">
    <source>
        <dbReference type="ARBA" id="ARBA00022741"/>
    </source>
</evidence>
<evidence type="ECO:0000313" key="5">
    <source>
        <dbReference type="Proteomes" id="UP000298642"/>
    </source>
</evidence>
<organism evidence="4 5">
    <name type="scientific">Dysosmobacter welbionis</name>
    <dbReference type="NCBI Taxonomy" id="2093857"/>
    <lineage>
        <taxon>Bacteria</taxon>
        <taxon>Bacillati</taxon>
        <taxon>Bacillota</taxon>
        <taxon>Clostridia</taxon>
        <taxon>Eubacteriales</taxon>
        <taxon>Oscillospiraceae</taxon>
        <taxon>Dysosmobacter</taxon>
    </lineage>
</organism>
<keyword evidence="1" id="KW-0547">Nucleotide-binding</keyword>
<sequence>MALSVDIRKALGNFHLAVQFDAGDETLALLGASGCGKSVTLKCIAGILTPDEGHIELDGVTLYDSASRINLPPQRRQVGYLFQQYALFPNMTVRQNIAAAVRDKARRQTEVAEKLRQFRLEAVADQKPGQLSGGQQQRCALARILASEPTAILLDEPFSALDSYLKYQLELELAETLGGFPGTVLWVSHDRGEVFRNCRRVCVIDRGRSQPVTTLGELFRSPGTEAAARLSGCKNYADARPREDAVFLPDWGLTLSCSRPVPEGVCRIGIRAHHVQLAGPGAENAFSCTAVKVVEDVFSTIVLLRPEGAAPEAPLLRMELDKDNWQAVPDKDRLTVSVPPEAILLLES</sequence>
<dbReference type="SUPFAM" id="SSF52540">
    <property type="entry name" value="P-loop containing nucleoside triphosphate hydrolases"/>
    <property type="match status" value="1"/>
</dbReference>
<dbReference type="GO" id="GO:0005524">
    <property type="term" value="F:ATP binding"/>
    <property type="evidence" value="ECO:0007669"/>
    <property type="project" value="UniProtKB-KW"/>
</dbReference>
<reference evidence="5" key="1">
    <citation type="submission" date="2018-12" db="EMBL/GenBank/DDBJ databases">
        <title>Dusodibacter welbiota gen. nov., sp. nov., isolated from human faeces and emended description of the Oscillibacter genus.</title>
        <authorList>
            <person name="Le Roy T."/>
            <person name="Van der Smissen P."/>
            <person name="Delzenne N."/>
            <person name="Muccioli G."/>
            <person name="Collet J.F."/>
            <person name="Cani P.D."/>
        </authorList>
    </citation>
    <scope>NUCLEOTIDE SEQUENCE [LARGE SCALE GENOMIC DNA]</scope>
    <source>
        <strain evidence="5">J115</strain>
    </source>
</reference>
<keyword evidence="2 4" id="KW-0067">ATP-binding</keyword>
<accession>A0A4D7AS26</accession>
<dbReference type="Proteomes" id="UP000298642">
    <property type="component" value="Chromosome"/>
</dbReference>
<dbReference type="Gene3D" id="3.40.50.300">
    <property type="entry name" value="P-loop containing nucleotide triphosphate hydrolases"/>
    <property type="match status" value="1"/>
</dbReference>
<dbReference type="SMART" id="SM00382">
    <property type="entry name" value="AAA"/>
    <property type="match status" value="1"/>
</dbReference>
<feature type="domain" description="ABC transporter" evidence="3">
    <location>
        <begin position="2"/>
        <end position="231"/>
    </location>
</feature>
<keyword evidence="5" id="KW-1185">Reference proteome</keyword>